<accession>A0A9P4LJ10</accession>
<keyword evidence="3" id="KW-1185">Reference proteome</keyword>
<feature type="region of interest" description="Disordered" evidence="1">
    <location>
        <begin position="358"/>
        <end position="377"/>
    </location>
</feature>
<evidence type="ECO:0000256" key="1">
    <source>
        <dbReference type="SAM" id="MobiDB-lite"/>
    </source>
</evidence>
<protein>
    <submittedName>
        <fullName evidence="2">Uncharacterized protein</fullName>
    </submittedName>
</protein>
<dbReference type="Proteomes" id="UP000799777">
    <property type="component" value="Unassembled WGS sequence"/>
</dbReference>
<dbReference type="AlphaFoldDB" id="A0A9P4LJ10"/>
<organism evidence="2 3">
    <name type="scientific">Setomelanomma holmii</name>
    <dbReference type="NCBI Taxonomy" id="210430"/>
    <lineage>
        <taxon>Eukaryota</taxon>
        <taxon>Fungi</taxon>
        <taxon>Dikarya</taxon>
        <taxon>Ascomycota</taxon>
        <taxon>Pezizomycotina</taxon>
        <taxon>Dothideomycetes</taxon>
        <taxon>Pleosporomycetidae</taxon>
        <taxon>Pleosporales</taxon>
        <taxon>Pleosporineae</taxon>
        <taxon>Phaeosphaeriaceae</taxon>
        <taxon>Setomelanomma</taxon>
    </lineage>
</organism>
<dbReference type="EMBL" id="ML978249">
    <property type="protein sequence ID" value="KAF2026117.1"/>
    <property type="molecule type" value="Genomic_DNA"/>
</dbReference>
<feature type="region of interest" description="Disordered" evidence="1">
    <location>
        <begin position="1"/>
        <end position="25"/>
    </location>
</feature>
<sequence>MVKSVEETPGHKASDPSGEDYTSGLPSTACMNDMRSMQVLKPTSFAEALDIFRSGTGHLLNPASVLAGWYHHNHFRRYGLLQSEKKFAGYDYLDHLLIAITIQPLVHLQPTSDQVFKNRMSPVLLEYARILPSFVSLANTRSPGRPDWFDRKVKPMMIYWADHVVDDWTVEEHLCRKYRDIVPKDRQDTEKARQATLIDPVDRAQSGAAAWPPAEDAEWRLQQPIHIDPIARLQELADYDEAIPCWTPRTMQLLSREFPELPASVLFAACGDKSRSFAMRSFVHDQASLVLVTDAINKALTIESQSLARIRRHRNFLHVRVPDSKDIERLQVLEERKWQISESLQSLLRSVPSFEEPASAGIGMGSKPQCSNDMSGEEQADFIAAPEANSEPESAAYSLGEDRACSIANLGTSANIQSPNHSLEKAQIDLLIDLLVRHYSGSATLSNGGRATHRQMSRTDGEALPADILQRIKRSGLLFELSGRSLQPILEKLSHVKDKRAVVQDLLSYTEAAITNRKGSPSSRQESNRRRQRKKFKAFCANRNYLQEVAQSLGLEIESTGDLTKLSDGTKLPNPTKLPGRVQQLLNADFLHELGNLRYWSDRLDRPEQKALLWGKVTTQVADRVRQSRRIGPRSQQRSWERQLKAMTVWVDAQNPKADLSYEAVMAKWPSNRFTGRSHANALDESLAVRQYQREEQRKFTTFKASYTSSVRGKDSQDAAQSRESLKREMGTSQLKLTIAAIQLRQLQAELASVSETAQTQANAINESSPSGSESQPFFESHHEETVSVPYDILHYILQDMVYACKDAMFSFGRREFPEIMDEY</sequence>
<name>A0A9P4LJ10_9PLEO</name>
<feature type="region of interest" description="Disordered" evidence="1">
    <location>
        <begin position="514"/>
        <end position="533"/>
    </location>
</feature>
<evidence type="ECO:0000313" key="2">
    <source>
        <dbReference type="EMBL" id="KAF2026117.1"/>
    </source>
</evidence>
<gene>
    <name evidence="2" type="ORF">EK21DRAFT_116121</name>
</gene>
<feature type="compositionally biased region" description="Basic and acidic residues" evidence="1">
    <location>
        <begin position="1"/>
        <end position="14"/>
    </location>
</feature>
<comment type="caution">
    <text evidence="2">The sequence shown here is derived from an EMBL/GenBank/DDBJ whole genome shotgun (WGS) entry which is preliminary data.</text>
</comment>
<evidence type="ECO:0000313" key="3">
    <source>
        <dbReference type="Proteomes" id="UP000799777"/>
    </source>
</evidence>
<feature type="region of interest" description="Disordered" evidence="1">
    <location>
        <begin position="760"/>
        <end position="781"/>
    </location>
</feature>
<proteinExistence type="predicted"/>
<reference evidence="2" key="1">
    <citation type="journal article" date="2020" name="Stud. Mycol.">
        <title>101 Dothideomycetes genomes: a test case for predicting lifestyles and emergence of pathogens.</title>
        <authorList>
            <person name="Haridas S."/>
            <person name="Albert R."/>
            <person name="Binder M."/>
            <person name="Bloem J."/>
            <person name="Labutti K."/>
            <person name="Salamov A."/>
            <person name="Andreopoulos B."/>
            <person name="Baker S."/>
            <person name="Barry K."/>
            <person name="Bills G."/>
            <person name="Bluhm B."/>
            <person name="Cannon C."/>
            <person name="Castanera R."/>
            <person name="Culley D."/>
            <person name="Daum C."/>
            <person name="Ezra D."/>
            <person name="Gonzalez J."/>
            <person name="Henrissat B."/>
            <person name="Kuo A."/>
            <person name="Liang C."/>
            <person name="Lipzen A."/>
            <person name="Lutzoni F."/>
            <person name="Magnuson J."/>
            <person name="Mondo S."/>
            <person name="Nolan M."/>
            <person name="Ohm R."/>
            <person name="Pangilinan J."/>
            <person name="Park H.-J."/>
            <person name="Ramirez L."/>
            <person name="Alfaro M."/>
            <person name="Sun H."/>
            <person name="Tritt A."/>
            <person name="Yoshinaga Y."/>
            <person name="Zwiers L.-H."/>
            <person name="Turgeon B."/>
            <person name="Goodwin S."/>
            <person name="Spatafora J."/>
            <person name="Crous P."/>
            <person name="Grigoriev I."/>
        </authorList>
    </citation>
    <scope>NUCLEOTIDE SEQUENCE</scope>
    <source>
        <strain evidence="2">CBS 110217</strain>
    </source>
</reference>
<feature type="compositionally biased region" description="Polar residues" evidence="1">
    <location>
        <begin position="760"/>
        <end position="778"/>
    </location>
</feature>
<dbReference type="OrthoDB" id="3800826at2759"/>